<evidence type="ECO:0000256" key="8">
    <source>
        <dbReference type="ARBA" id="ARBA00022777"/>
    </source>
</evidence>
<dbReference type="AlphaFoldDB" id="A0A918W214"/>
<dbReference type="InterPro" id="IPR005467">
    <property type="entry name" value="His_kinase_dom"/>
</dbReference>
<evidence type="ECO:0000256" key="2">
    <source>
        <dbReference type="ARBA" id="ARBA00004141"/>
    </source>
</evidence>
<dbReference type="SUPFAM" id="SSF47384">
    <property type="entry name" value="Homodimeric domain of signal transducing histidine kinase"/>
    <property type="match status" value="1"/>
</dbReference>
<dbReference type="InterPro" id="IPR003594">
    <property type="entry name" value="HATPase_dom"/>
</dbReference>
<dbReference type="PANTHER" id="PTHR45569:SF1">
    <property type="entry name" value="SENSOR PROTEIN KDPD"/>
    <property type="match status" value="1"/>
</dbReference>
<evidence type="ECO:0000256" key="1">
    <source>
        <dbReference type="ARBA" id="ARBA00000085"/>
    </source>
</evidence>
<keyword evidence="8" id="KW-0418">Kinase</keyword>
<dbReference type="CDD" id="cd00082">
    <property type="entry name" value="HisKA"/>
    <property type="match status" value="1"/>
</dbReference>
<evidence type="ECO:0000313" key="15">
    <source>
        <dbReference type="EMBL" id="GHA49404.1"/>
    </source>
</evidence>
<dbReference type="SMART" id="SM00388">
    <property type="entry name" value="HisKA"/>
    <property type="match status" value="1"/>
</dbReference>
<comment type="catalytic activity">
    <reaction evidence="1">
        <text>ATP + protein L-histidine = ADP + protein N-phospho-L-histidine.</text>
        <dbReference type="EC" id="2.7.13.3"/>
    </reaction>
</comment>
<dbReference type="GO" id="GO:0000155">
    <property type="term" value="F:phosphorelay sensor kinase activity"/>
    <property type="evidence" value="ECO:0007669"/>
    <property type="project" value="InterPro"/>
</dbReference>
<dbReference type="EMBL" id="BMXB01000021">
    <property type="protein sequence ID" value="GHA49404.1"/>
    <property type="molecule type" value="Genomic_DNA"/>
</dbReference>
<name>A0A918W214_9FLAO</name>
<reference evidence="15" key="2">
    <citation type="submission" date="2020-09" db="EMBL/GenBank/DDBJ databases">
        <authorList>
            <person name="Sun Q."/>
            <person name="Kim S."/>
        </authorList>
    </citation>
    <scope>NUCLEOTIDE SEQUENCE</scope>
    <source>
        <strain evidence="15">KCTC 12719</strain>
    </source>
</reference>
<dbReference type="EC" id="2.7.13.3" evidence="3"/>
<evidence type="ECO:0000256" key="13">
    <source>
        <dbReference type="SAM" id="Phobius"/>
    </source>
</evidence>
<dbReference type="SUPFAM" id="SSF55874">
    <property type="entry name" value="ATPase domain of HSP90 chaperone/DNA topoisomerase II/histidine kinase"/>
    <property type="match status" value="1"/>
</dbReference>
<organism evidence="15 16">
    <name type="scientific">Salinimicrobium marinum</name>
    <dbReference type="NCBI Taxonomy" id="680283"/>
    <lineage>
        <taxon>Bacteria</taxon>
        <taxon>Pseudomonadati</taxon>
        <taxon>Bacteroidota</taxon>
        <taxon>Flavobacteriia</taxon>
        <taxon>Flavobacteriales</taxon>
        <taxon>Flavobacteriaceae</taxon>
        <taxon>Salinimicrobium</taxon>
    </lineage>
</organism>
<evidence type="ECO:0000256" key="11">
    <source>
        <dbReference type="ARBA" id="ARBA00023012"/>
    </source>
</evidence>
<keyword evidence="12 13" id="KW-0472">Membrane</keyword>
<dbReference type="GO" id="GO:0005524">
    <property type="term" value="F:ATP binding"/>
    <property type="evidence" value="ECO:0007669"/>
    <property type="project" value="UniProtKB-KW"/>
</dbReference>
<feature type="transmembrane region" description="Helical" evidence="13">
    <location>
        <begin position="39"/>
        <end position="56"/>
    </location>
</feature>
<keyword evidence="16" id="KW-1185">Reference proteome</keyword>
<dbReference type="Pfam" id="PF02518">
    <property type="entry name" value="HATPase_c"/>
    <property type="match status" value="1"/>
</dbReference>
<dbReference type="PANTHER" id="PTHR45569">
    <property type="entry name" value="SENSOR PROTEIN KDPD"/>
    <property type="match status" value="1"/>
</dbReference>
<keyword evidence="11" id="KW-0902">Two-component regulatory system</keyword>
<gene>
    <name evidence="15" type="ORF">GCM10007103_32800</name>
</gene>
<dbReference type="InterPro" id="IPR004358">
    <property type="entry name" value="Sig_transdc_His_kin-like_C"/>
</dbReference>
<keyword evidence="4" id="KW-0597">Phosphoprotein</keyword>
<dbReference type="GO" id="GO:0005886">
    <property type="term" value="C:plasma membrane"/>
    <property type="evidence" value="ECO:0007669"/>
    <property type="project" value="TreeGrafter"/>
</dbReference>
<keyword evidence="9" id="KW-0067">ATP-binding</keyword>
<comment type="caution">
    <text evidence="15">The sequence shown here is derived from an EMBL/GenBank/DDBJ whole genome shotgun (WGS) entry which is preliminary data.</text>
</comment>
<evidence type="ECO:0000256" key="12">
    <source>
        <dbReference type="ARBA" id="ARBA00023136"/>
    </source>
</evidence>
<dbReference type="Proteomes" id="UP000610456">
    <property type="component" value="Unassembled WGS sequence"/>
</dbReference>
<evidence type="ECO:0000256" key="9">
    <source>
        <dbReference type="ARBA" id="ARBA00022840"/>
    </source>
</evidence>
<comment type="subcellular location">
    <subcellularLocation>
        <location evidence="2">Membrane</location>
        <topology evidence="2">Multi-pass membrane protein</topology>
    </subcellularLocation>
</comment>
<evidence type="ECO:0000256" key="4">
    <source>
        <dbReference type="ARBA" id="ARBA00022553"/>
    </source>
</evidence>
<keyword evidence="10 13" id="KW-1133">Transmembrane helix</keyword>
<evidence type="ECO:0000256" key="5">
    <source>
        <dbReference type="ARBA" id="ARBA00022679"/>
    </source>
</evidence>
<dbReference type="InterPro" id="IPR052023">
    <property type="entry name" value="Histidine_kinase_KdpD"/>
</dbReference>
<dbReference type="Gene3D" id="3.30.565.10">
    <property type="entry name" value="Histidine kinase-like ATPase, C-terminal domain"/>
    <property type="match status" value="1"/>
</dbReference>
<reference evidence="15" key="1">
    <citation type="journal article" date="2014" name="Int. J. Syst. Evol. Microbiol.">
        <title>Complete genome sequence of Corynebacterium casei LMG S-19264T (=DSM 44701T), isolated from a smear-ripened cheese.</title>
        <authorList>
            <consortium name="US DOE Joint Genome Institute (JGI-PGF)"/>
            <person name="Walter F."/>
            <person name="Albersmeier A."/>
            <person name="Kalinowski J."/>
            <person name="Ruckert C."/>
        </authorList>
    </citation>
    <scope>NUCLEOTIDE SEQUENCE</scope>
    <source>
        <strain evidence="15">KCTC 12719</strain>
    </source>
</reference>
<keyword evidence="7" id="KW-0547">Nucleotide-binding</keyword>
<dbReference type="InterPro" id="IPR003661">
    <property type="entry name" value="HisK_dim/P_dom"/>
</dbReference>
<dbReference type="InterPro" id="IPR038318">
    <property type="entry name" value="KdpD_sf"/>
</dbReference>
<feature type="domain" description="Histidine kinase" evidence="14">
    <location>
        <begin position="137"/>
        <end position="351"/>
    </location>
</feature>
<dbReference type="PROSITE" id="PS50109">
    <property type="entry name" value="HIS_KIN"/>
    <property type="match status" value="1"/>
</dbReference>
<sequence>MDVLEKVRKNSKQQYLLGFGLIFIISLSCYLSIDLINYHSVALILLLAVSLLAMLFEVLPIMLIAIGSALIWNFFFIPPRHTFHVGTPEDVLLFSMYFVIALMNAFFTTRIRNAESKVRDKEEREKTIKLYNTLLNSLSHELRTPISTIVGAIDTLKENSVKLSEENKMELYSEIDIAGHRLNRQVGNLLSMSRLESDFIQLQVDWYDMNELIHNVIQNNQDGCSNHTIIYESNDQLPLFKMDGALIEQILHNIIHNALQYTPPGSIIEIGVDHEESLCKIEIADNGKGFPEDKINAVFDKFYRLPNTATGGTGLGLSIAKGFAQAHNGSIKVENRLTGGAKFTVIIPAETTYLNTYENE</sequence>
<feature type="transmembrane region" description="Helical" evidence="13">
    <location>
        <begin position="15"/>
        <end position="33"/>
    </location>
</feature>
<keyword evidence="5" id="KW-0808">Transferase</keyword>
<feature type="transmembrane region" description="Helical" evidence="13">
    <location>
        <begin position="91"/>
        <end position="109"/>
    </location>
</feature>
<dbReference type="Gene3D" id="1.10.287.130">
    <property type="match status" value="1"/>
</dbReference>
<evidence type="ECO:0000313" key="16">
    <source>
        <dbReference type="Proteomes" id="UP000610456"/>
    </source>
</evidence>
<dbReference type="InterPro" id="IPR036890">
    <property type="entry name" value="HATPase_C_sf"/>
</dbReference>
<dbReference type="PROSITE" id="PS51257">
    <property type="entry name" value="PROKAR_LIPOPROTEIN"/>
    <property type="match status" value="1"/>
</dbReference>
<keyword evidence="6 13" id="KW-0812">Transmembrane</keyword>
<dbReference type="Gene3D" id="1.20.120.620">
    <property type="entry name" value="Backbone structure of the membrane domain of e. Coli histidine kinase receptor kdpd"/>
    <property type="match status" value="1"/>
</dbReference>
<evidence type="ECO:0000256" key="6">
    <source>
        <dbReference type="ARBA" id="ARBA00022692"/>
    </source>
</evidence>
<dbReference type="Pfam" id="PF13493">
    <property type="entry name" value="DUF4118"/>
    <property type="match status" value="1"/>
</dbReference>
<dbReference type="InterPro" id="IPR036097">
    <property type="entry name" value="HisK_dim/P_sf"/>
</dbReference>
<dbReference type="PRINTS" id="PR00344">
    <property type="entry name" value="BCTRLSENSOR"/>
</dbReference>
<evidence type="ECO:0000256" key="3">
    <source>
        <dbReference type="ARBA" id="ARBA00012438"/>
    </source>
</evidence>
<evidence type="ECO:0000256" key="10">
    <source>
        <dbReference type="ARBA" id="ARBA00022989"/>
    </source>
</evidence>
<dbReference type="InterPro" id="IPR025201">
    <property type="entry name" value="KdpD_TM"/>
</dbReference>
<protein>
    <recommendedName>
        <fullName evidence="3">histidine kinase</fullName>
        <ecNumber evidence="3">2.7.13.3</ecNumber>
    </recommendedName>
</protein>
<dbReference type="SMART" id="SM00387">
    <property type="entry name" value="HATPase_c"/>
    <property type="match status" value="1"/>
</dbReference>
<dbReference type="CDD" id="cd00075">
    <property type="entry name" value="HATPase"/>
    <property type="match status" value="1"/>
</dbReference>
<dbReference type="Pfam" id="PF00512">
    <property type="entry name" value="HisKA"/>
    <property type="match status" value="1"/>
</dbReference>
<proteinExistence type="predicted"/>
<accession>A0A918W214</accession>
<evidence type="ECO:0000259" key="14">
    <source>
        <dbReference type="PROSITE" id="PS50109"/>
    </source>
</evidence>
<evidence type="ECO:0000256" key="7">
    <source>
        <dbReference type="ARBA" id="ARBA00022741"/>
    </source>
</evidence>
<dbReference type="FunFam" id="3.30.565.10:FF:000006">
    <property type="entry name" value="Sensor histidine kinase WalK"/>
    <property type="match status" value="1"/>
</dbReference>